<dbReference type="InterPro" id="IPR046154">
    <property type="entry name" value="DUF6156"/>
</dbReference>
<reference evidence="1 2" key="1">
    <citation type="submission" date="2019-04" db="EMBL/GenBank/DDBJ databases">
        <title>Taxonomy of novel Haliea sp. from mangrove soil of West Coast of India.</title>
        <authorList>
            <person name="Verma A."/>
            <person name="Kumar P."/>
            <person name="Krishnamurthi S."/>
        </authorList>
    </citation>
    <scope>NUCLEOTIDE SEQUENCE [LARGE SCALE GENOMIC DNA]</scope>
    <source>
        <strain evidence="1 2">SAOS-164</strain>
    </source>
</reference>
<keyword evidence="2" id="KW-1185">Reference proteome</keyword>
<evidence type="ECO:0000313" key="1">
    <source>
        <dbReference type="EMBL" id="TGD73515.1"/>
    </source>
</evidence>
<comment type="caution">
    <text evidence="1">The sequence shown here is derived from an EMBL/GenBank/DDBJ whole genome shotgun (WGS) entry which is preliminary data.</text>
</comment>
<evidence type="ECO:0008006" key="3">
    <source>
        <dbReference type="Google" id="ProtNLM"/>
    </source>
</evidence>
<evidence type="ECO:0000313" key="2">
    <source>
        <dbReference type="Proteomes" id="UP000298050"/>
    </source>
</evidence>
<protein>
    <recommendedName>
        <fullName evidence="3">RHS repeat protein</fullName>
    </recommendedName>
</protein>
<gene>
    <name evidence="1" type="ORF">E4634_10825</name>
</gene>
<dbReference type="Pfam" id="PF19653">
    <property type="entry name" value="DUF6156"/>
    <property type="match status" value="1"/>
</dbReference>
<dbReference type="OrthoDB" id="8563989at2"/>
<dbReference type="RefSeq" id="WP_135443748.1">
    <property type="nucleotide sequence ID" value="NZ_SRLE01000007.1"/>
</dbReference>
<dbReference type="EMBL" id="SRLE01000007">
    <property type="protein sequence ID" value="TGD73515.1"/>
    <property type="molecule type" value="Genomic_DNA"/>
</dbReference>
<proteinExistence type="predicted"/>
<dbReference type="AlphaFoldDB" id="A0A4Z0M2J8"/>
<name>A0A4Z0M2J8_9GAMM</name>
<sequence length="107" mass="12060">MDDKYSYDDYYLSYSGARLPLNMVNRLTAEDIHNRNTFFGVNRDEDGRIVLIHKRVYGAIELSHSYSYDAAGRLAGAEIIGADEDGRRLEFGSDGSIISDEEFEPDG</sequence>
<organism evidence="1 2">
    <name type="scientific">Mangrovimicrobium sediminis</name>
    <dbReference type="NCBI Taxonomy" id="2562682"/>
    <lineage>
        <taxon>Bacteria</taxon>
        <taxon>Pseudomonadati</taxon>
        <taxon>Pseudomonadota</taxon>
        <taxon>Gammaproteobacteria</taxon>
        <taxon>Cellvibrionales</taxon>
        <taxon>Halieaceae</taxon>
        <taxon>Mangrovimicrobium</taxon>
    </lineage>
</organism>
<dbReference type="Proteomes" id="UP000298050">
    <property type="component" value="Unassembled WGS sequence"/>
</dbReference>
<accession>A0A4Z0M2J8</accession>